<organism evidence="1 2">
    <name type="scientific">Tritrichomonas musculus</name>
    <dbReference type="NCBI Taxonomy" id="1915356"/>
    <lineage>
        <taxon>Eukaryota</taxon>
        <taxon>Metamonada</taxon>
        <taxon>Parabasalia</taxon>
        <taxon>Tritrichomonadida</taxon>
        <taxon>Tritrichomonadidae</taxon>
        <taxon>Tritrichomonas</taxon>
    </lineage>
</organism>
<proteinExistence type="predicted"/>
<protein>
    <submittedName>
        <fullName evidence="1">Uncharacterized protein</fullName>
    </submittedName>
</protein>
<accession>A0ABR2KNG8</accession>
<name>A0ABR2KNG8_9EUKA</name>
<dbReference type="Proteomes" id="UP001470230">
    <property type="component" value="Unassembled WGS sequence"/>
</dbReference>
<comment type="caution">
    <text evidence="1">The sequence shown here is derived from an EMBL/GenBank/DDBJ whole genome shotgun (WGS) entry which is preliminary data.</text>
</comment>
<keyword evidence="2" id="KW-1185">Reference proteome</keyword>
<reference evidence="1 2" key="1">
    <citation type="submission" date="2024-04" db="EMBL/GenBank/DDBJ databases">
        <title>Tritrichomonas musculus Genome.</title>
        <authorList>
            <person name="Alves-Ferreira E."/>
            <person name="Grigg M."/>
            <person name="Lorenzi H."/>
            <person name="Galac M."/>
        </authorList>
    </citation>
    <scope>NUCLEOTIDE SEQUENCE [LARGE SCALE GENOMIC DNA]</scope>
    <source>
        <strain evidence="1 2">EAF2021</strain>
    </source>
</reference>
<dbReference type="EMBL" id="JAPFFF010000004">
    <property type="protein sequence ID" value="KAK8892366.1"/>
    <property type="molecule type" value="Genomic_DNA"/>
</dbReference>
<gene>
    <name evidence="1" type="ORF">M9Y10_029592</name>
</gene>
<evidence type="ECO:0000313" key="2">
    <source>
        <dbReference type="Proteomes" id="UP001470230"/>
    </source>
</evidence>
<evidence type="ECO:0000313" key="1">
    <source>
        <dbReference type="EMBL" id="KAK8892366.1"/>
    </source>
</evidence>
<sequence>MKPMTLKTMLYYHVNEGIKWESINDFCDDDYSLKKQLVYEENITEQVLNDTTTPEVQDPNYIRWQIFDEIPERIYTIQCEGYIDKNGNPLDDETSIKHLTSGEHKLCVDDIIECYDEKGNFLDYADFDDSPCYYIERDKNRNRNSDIYVYVQYEKHLKKRHYSIPNNRYERHLNILRDIAWNDMSKTNWDETLYKFSYVRFGKSVDDDDDDTSYFATADESANDDDDDDDDEYVVDTSFSATADEPVNESITNDKRIIYKSVLLWFIIKEVILNDV</sequence>